<organism evidence="1 2">
    <name type="scientific">Hydnum rufescens UP504</name>
    <dbReference type="NCBI Taxonomy" id="1448309"/>
    <lineage>
        <taxon>Eukaryota</taxon>
        <taxon>Fungi</taxon>
        <taxon>Dikarya</taxon>
        <taxon>Basidiomycota</taxon>
        <taxon>Agaricomycotina</taxon>
        <taxon>Agaricomycetes</taxon>
        <taxon>Cantharellales</taxon>
        <taxon>Hydnaceae</taxon>
        <taxon>Hydnum</taxon>
    </lineage>
</organism>
<evidence type="ECO:0000313" key="2">
    <source>
        <dbReference type="Proteomes" id="UP000886523"/>
    </source>
</evidence>
<evidence type="ECO:0000313" key="1">
    <source>
        <dbReference type="EMBL" id="KAF9517098.1"/>
    </source>
</evidence>
<keyword evidence="2" id="KW-1185">Reference proteome</keyword>
<reference evidence="1" key="1">
    <citation type="journal article" date="2020" name="Nat. Commun.">
        <title>Large-scale genome sequencing of mycorrhizal fungi provides insights into the early evolution of symbiotic traits.</title>
        <authorList>
            <person name="Miyauchi S."/>
            <person name="Kiss E."/>
            <person name="Kuo A."/>
            <person name="Drula E."/>
            <person name="Kohler A."/>
            <person name="Sanchez-Garcia M."/>
            <person name="Morin E."/>
            <person name="Andreopoulos B."/>
            <person name="Barry K.W."/>
            <person name="Bonito G."/>
            <person name="Buee M."/>
            <person name="Carver A."/>
            <person name="Chen C."/>
            <person name="Cichocki N."/>
            <person name="Clum A."/>
            <person name="Culley D."/>
            <person name="Crous P.W."/>
            <person name="Fauchery L."/>
            <person name="Girlanda M."/>
            <person name="Hayes R.D."/>
            <person name="Keri Z."/>
            <person name="LaButti K."/>
            <person name="Lipzen A."/>
            <person name="Lombard V."/>
            <person name="Magnuson J."/>
            <person name="Maillard F."/>
            <person name="Murat C."/>
            <person name="Nolan M."/>
            <person name="Ohm R.A."/>
            <person name="Pangilinan J."/>
            <person name="Pereira M.F."/>
            <person name="Perotto S."/>
            <person name="Peter M."/>
            <person name="Pfister S."/>
            <person name="Riley R."/>
            <person name="Sitrit Y."/>
            <person name="Stielow J.B."/>
            <person name="Szollosi G."/>
            <person name="Zifcakova L."/>
            <person name="Stursova M."/>
            <person name="Spatafora J.W."/>
            <person name="Tedersoo L."/>
            <person name="Vaario L.M."/>
            <person name="Yamada A."/>
            <person name="Yan M."/>
            <person name="Wang P."/>
            <person name="Xu J."/>
            <person name="Bruns T."/>
            <person name="Baldrian P."/>
            <person name="Vilgalys R."/>
            <person name="Dunand C."/>
            <person name="Henrissat B."/>
            <person name="Grigoriev I.V."/>
            <person name="Hibbett D."/>
            <person name="Nagy L.G."/>
            <person name="Martin F.M."/>
        </authorList>
    </citation>
    <scope>NUCLEOTIDE SEQUENCE</scope>
    <source>
        <strain evidence="1">UP504</strain>
    </source>
</reference>
<dbReference type="Proteomes" id="UP000886523">
    <property type="component" value="Unassembled WGS sequence"/>
</dbReference>
<sequence length="75" mass="8218">MDVQLSAPLRIQPTSSTPLSVEEAHEHLAAFLHRYQNRTSQYGGETTLASAQLEKLAAALNKERVSTLSASTKHE</sequence>
<accession>A0A9P6B3M6</accession>
<comment type="caution">
    <text evidence="1">The sequence shown here is derived from an EMBL/GenBank/DDBJ whole genome shotgun (WGS) entry which is preliminary data.</text>
</comment>
<proteinExistence type="predicted"/>
<dbReference type="OrthoDB" id="3017409at2759"/>
<gene>
    <name evidence="1" type="ORF">BS47DRAFT_1326783</name>
</gene>
<protein>
    <submittedName>
        <fullName evidence="1">Uncharacterized protein</fullName>
    </submittedName>
</protein>
<dbReference type="EMBL" id="MU128934">
    <property type="protein sequence ID" value="KAF9517098.1"/>
    <property type="molecule type" value="Genomic_DNA"/>
</dbReference>
<dbReference type="AlphaFoldDB" id="A0A9P6B3M6"/>
<name>A0A9P6B3M6_9AGAM</name>